<keyword evidence="6 7" id="KW-0472">Membrane</keyword>
<proteinExistence type="inferred from homology"/>
<comment type="subcellular location">
    <subcellularLocation>
        <location evidence="1">Cell membrane</location>
        <topology evidence="1">Multi-pass membrane protein</topology>
    </subcellularLocation>
</comment>
<dbReference type="PANTHER" id="PTHR30065">
    <property type="entry name" value="FLAGELLAR BIOSYNTHETIC PROTEIN FLIR"/>
    <property type="match status" value="1"/>
</dbReference>
<reference evidence="8 9" key="1">
    <citation type="submission" date="2016-10" db="EMBL/GenBank/DDBJ databases">
        <authorList>
            <person name="de Groot N.N."/>
        </authorList>
    </citation>
    <scope>NUCLEOTIDE SEQUENCE [LARGE SCALE GENOMIC DNA]</scope>
    <source>
        <strain evidence="8 9">DSM 19547</strain>
    </source>
</reference>
<evidence type="ECO:0000256" key="1">
    <source>
        <dbReference type="ARBA" id="ARBA00004651"/>
    </source>
</evidence>
<dbReference type="Proteomes" id="UP000199356">
    <property type="component" value="Unassembled WGS sequence"/>
</dbReference>
<evidence type="ECO:0000256" key="2">
    <source>
        <dbReference type="ARBA" id="ARBA00009772"/>
    </source>
</evidence>
<dbReference type="Pfam" id="PF01311">
    <property type="entry name" value="Bac_export_1"/>
    <property type="match status" value="1"/>
</dbReference>
<name>A0A1I5S3C4_9RHOB</name>
<evidence type="ECO:0000313" key="9">
    <source>
        <dbReference type="Proteomes" id="UP000199356"/>
    </source>
</evidence>
<dbReference type="RefSeq" id="WP_245759261.1">
    <property type="nucleotide sequence ID" value="NZ_FOXA01000010.1"/>
</dbReference>
<organism evidence="8 9">
    <name type="scientific">Tranquillimonas alkanivorans</name>
    <dbReference type="NCBI Taxonomy" id="441119"/>
    <lineage>
        <taxon>Bacteria</taxon>
        <taxon>Pseudomonadati</taxon>
        <taxon>Pseudomonadota</taxon>
        <taxon>Alphaproteobacteria</taxon>
        <taxon>Rhodobacterales</taxon>
        <taxon>Roseobacteraceae</taxon>
        <taxon>Tranquillimonas</taxon>
    </lineage>
</organism>
<evidence type="ECO:0000256" key="7">
    <source>
        <dbReference type="SAM" id="Phobius"/>
    </source>
</evidence>
<feature type="transmembrane region" description="Helical" evidence="7">
    <location>
        <begin position="118"/>
        <end position="137"/>
    </location>
</feature>
<dbReference type="GO" id="GO:0005886">
    <property type="term" value="C:plasma membrane"/>
    <property type="evidence" value="ECO:0007669"/>
    <property type="project" value="UniProtKB-SubCell"/>
</dbReference>
<dbReference type="InterPro" id="IPR002010">
    <property type="entry name" value="T3SS_IM_R"/>
</dbReference>
<dbReference type="STRING" id="441119.SAMN04488047_11022"/>
<keyword evidence="5 7" id="KW-1133">Transmembrane helix</keyword>
<sequence length="251" mass="26646">MDLSTFLTAQVMGYALVFARLGSAMIFMPGFGEAMVPVRHRLFAALVLSVALYPATPVGLPQVDEPLLLLPLLAIEVTVGLWIGLTARILMSALQFAGYQVGLVSGLANAFAPNMGAFEGATTIATALLLAATALIFVTDLHHVIIRAFLMSYDVFAWGNLMPGDLAWQTVEAAGASFYIGISIAAPFYVMGLVLNVGMGLANRMMPNLPVFFVAAPVLIAAGFVVLIAAAPAMLRGFLDPFADWLGTFRF</sequence>
<feature type="transmembrane region" description="Helical" evidence="7">
    <location>
        <begin position="66"/>
        <end position="85"/>
    </location>
</feature>
<evidence type="ECO:0000313" key="8">
    <source>
        <dbReference type="EMBL" id="SFP65252.1"/>
    </source>
</evidence>
<accession>A0A1I5S3C4</accession>
<gene>
    <name evidence="8" type="ORF">SAMN04488047_11022</name>
</gene>
<dbReference type="EMBL" id="FOXA01000010">
    <property type="protein sequence ID" value="SFP65252.1"/>
    <property type="molecule type" value="Genomic_DNA"/>
</dbReference>
<evidence type="ECO:0000256" key="4">
    <source>
        <dbReference type="ARBA" id="ARBA00022692"/>
    </source>
</evidence>
<feature type="transmembrane region" description="Helical" evidence="7">
    <location>
        <begin position="42"/>
        <end position="60"/>
    </location>
</feature>
<evidence type="ECO:0000256" key="6">
    <source>
        <dbReference type="ARBA" id="ARBA00023136"/>
    </source>
</evidence>
<keyword evidence="8" id="KW-0969">Cilium</keyword>
<dbReference type="AlphaFoldDB" id="A0A1I5S3C4"/>
<keyword evidence="3" id="KW-1003">Cell membrane</keyword>
<feature type="transmembrane region" description="Helical" evidence="7">
    <location>
        <begin position="144"/>
        <end position="161"/>
    </location>
</feature>
<keyword evidence="8" id="KW-0282">Flagellum</keyword>
<feature type="transmembrane region" description="Helical" evidence="7">
    <location>
        <begin position="209"/>
        <end position="235"/>
    </location>
</feature>
<keyword evidence="8" id="KW-0966">Cell projection</keyword>
<feature type="transmembrane region" description="Helical" evidence="7">
    <location>
        <begin position="173"/>
        <end position="197"/>
    </location>
</feature>
<dbReference type="PRINTS" id="PR00953">
    <property type="entry name" value="TYPE3IMRPROT"/>
</dbReference>
<evidence type="ECO:0000256" key="5">
    <source>
        <dbReference type="ARBA" id="ARBA00022989"/>
    </source>
</evidence>
<dbReference type="PANTHER" id="PTHR30065:SF8">
    <property type="entry name" value="FLAGELLAR BIOSYNTHETIC PROTEIN FLIR"/>
    <property type="match status" value="1"/>
</dbReference>
<evidence type="ECO:0000256" key="3">
    <source>
        <dbReference type="ARBA" id="ARBA00022475"/>
    </source>
</evidence>
<comment type="similarity">
    <text evidence="2">Belongs to the FliR/MopE/SpaR family.</text>
</comment>
<keyword evidence="4 7" id="KW-0812">Transmembrane</keyword>
<keyword evidence="9" id="KW-1185">Reference proteome</keyword>
<feature type="transmembrane region" description="Helical" evidence="7">
    <location>
        <begin position="12"/>
        <end position="30"/>
    </location>
</feature>
<protein>
    <submittedName>
        <fullName evidence="8">Flagellar biosynthetic protein FliR</fullName>
    </submittedName>
</protein>
<dbReference type="GO" id="GO:0006605">
    <property type="term" value="P:protein targeting"/>
    <property type="evidence" value="ECO:0007669"/>
    <property type="project" value="InterPro"/>
</dbReference>